<protein>
    <submittedName>
        <fullName evidence="2">Uncharacterized protein</fullName>
    </submittedName>
</protein>
<dbReference type="AlphaFoldDB" id="A0A652ZSC7"/>
<name>A0A652ZSC7_9SPIR</name>
<feature type="region of interest" description="Disordered" evidence="1">
    <location>
        <begin position="46"/>
        <end position="82"/>
    </location>
</feature>
<feature type="region of interest" description="Disordered" evidence="1">
    <location>
        <begin position="1"/>
        <end position="23"/>
    </location>
</feature>
<evidence type="ECO:0000256" key="1">
    <source>
        <dbReference type="SAM" id="MobiDB-lite"/>
    </source>
</evidence>
<evidence type="ECO:0000313" key="2">
    <source>
        <dbReference type="EMBL" id="VBB38670.1"/>
    </source>
</evidence>
<dbReference type="EMBL" id="UPXP01000003">
    <property type="protein sequence ID" value="VBB38670.1"/>
    <property type="molecule type" value="Genomic_DNA"/>
</dbReference>
<proteinExistence type="predicted"/>
<accession>A0A652ZSC7</accession>
<sequence length="82" mass="8499">MIYYASGGSEKPARRGGPATRRSQARLRYVAAAAVGDGRHAGTCWAGGSPEGKAARGGRQRPEAIGGAPGPQPCYEAPERLF</sequence>
<reference evidence="2" key="1">
    <citation type="submission" date="2018-07" db="EMBL/GenBank/DDBJ databases">
        <authorList>
            <consortium name="Genoscope - CEA"/>
            <person name="William W."/>
        </authorList>
    </citation>
    <scope>NUCLEOTIDE SEQUENCE</scope>
    <source>
        <strain evidence="2">IK1</strain>
    </source>
</reference>
<organism evidence="2">
    <name type="scientific">uncultured Spirochaetota bacterium</name>
    <dbReference type="NCBI Taxonomy" id="460511"/>
    <lineage>
        <taxon>Bacteria</taxon>
        <taxon>Pseudomonadati</taxon>
        <taxon>Spirochaetota</taxon>
        <taxon>environmental samples</taxon>
    </lineage>
</organism>
<gene>
    <name evidence="2" type="ORF">TRIP_E110137</name>
</gene>